<dbReference type="RefSeq" id="XP_023951064.2">
    <property type="nucleotide sequence ID" value="XM_024095296.2"/>
</dbReference>
<evidence type="ECO:0000256" key="2">
    <source>
        <dbReference type="ARBA" id="ARBA00022670"/>
    </source>
</evidence>
<feature type="signal peptide" evidence="6">
    <location>
        <begin position="1"/>
        <end position="17"/>
    </location>
</feature>
<organism evidence="8 9">
    <name type="scientific">Bicyclus anynana</name>
    <name type="common">Squinting bush brown butterfly</name>
    <dbReference type="NCBI Taxonomy" id="110368"/>
    <lineage>
        <taxon>Eukaryota</taxon>
        <taxon>Metazoa</taxon>
        <taxon>Ecdysozoa</taxon>
        <taxon>Arthropoda</taxon>
        <taxon>Hexapoda</taxon>
        <taxon>Insecta</taxon>
        <taxon>Pterygota</taxon>
        <taxon>Neoptera</taxon>
        <taxon>Endopterygota</taxon>
        <taxon>Lepidoptera</taxon>
        <taxon>Glossata</taxon>
        <taxon>Ditrysia</taxon>
        <taxon>Papilionoidea</taxon>
        <taxon>Nymphalidae</taxon>
        <taxon>Satyrinae</taxon>
        <taxon>Satyrini</taxon>
        <taxon>Mycalesina</taxon>
        <taxon>Bicyclus</taxon>
    </lineage>
</organism>
<keyword evidence="3" id="KW-0378">Hydrolase</keyword>
<dbReference type="InterPro" id="IPR018114">
    <property type="entry name" value="TRYPSIN_HIS"/>
</dbReference>
<dbReference type="SUPFAM" id="SSF50494">
    <property type="entry name" value="Trypsin-like serine proteases"/>
    <property type="match status" value="1"/>
</dbReference>
<keyword evidence="8" id="KW-1185">Reference proteome</keyword>
<dbReference type="SMART" id="SM00020">
    <property type="entry name" value="Tryp_SPc"/>
    <property type="match status" value="1"/>
</dbReference>
<dbReference type="PROSITE" id="PS00134">
    <property type="entry name" value="TRYPSIN_HIS"/>
    <property type="match status" value="1"/>
</dbReference>
<dbReference type="InterPro" id="IPR001314">
    <property type="entry name" value="Peptidase_S1A"/>
</dbReference>
<dbReference type="OrthoDB" id="6870465at2759"/>
<proteinExistence type="inferred from homology"/>
<dbReference type="InterPro" id="IPR009003">
    <property type="entry name" value="Peptidase_S1_PA"/>
</dbReference>
<keyword evidence="5" id="KW-1015">Disulfide bond</keyword>
<gene>
    <name evidence="9" type="primary">LOC112055269</name>
</gene>
<accession>A0A6J1NWI3</accession>
<comment type="similarity">
    <text evidence="1">Belongs to the peptidase S1 family.</text>
</comment>
<evidence type="ECO:0000313" key="9">
    <source>
        <dbReference type="RefSeq" id="XP_023951064.2"/>
    </source>
</evidence>
<dbReference type="Pfam" id="PF00089">
    <property type="entry name" value="Trypsin"/>
    <property type="match status" value="1"/>
</dbReference>
<dbReference type="KEGG" id="bany:112055269"/>
<dbReference type="AlphaFoldDB" id="A0A6J1NWI3"/>
<dbReference type="PANTHER" id="PTHR24276">
    <property type="entry name" value="POLYSERASE-RELATED"/>
    <property type="match status" value="1"/>
</dbReference>
<keyword evidence="2" id="KW-0645">Protease</keyword>
<evidence type="ECO:0000313" key="8">
    <source>
        <dbReference type="Proteomes" id="UP001652582"/>
    </source>
</evidence>
<evidence type="ECO:0000256" key="4">
    <source>
        <dbReference type="ARBA" id="ARBA00022825"/>
    </source>
</evidence>
<dbReference type="InterPro" id="IPR050430">
    <property type="entry name" value="Peptidase_S1"/>
</dbReference>
<evidence type="ECO:0000256" key="3">
    <source>
        <dbReference type="ARBA" id="ARBA00022801"/>
    </source>
</evidence>
<protein>
    <submittedName>
        <fullName evidence="9">Trypsin CFT-1-like</fullName>
    </submittedName>
</protein>
<keyword evidence="4" id="KW-0720">Serine protease</keyword>
<dbReference type="GO" id="GO:0004252">
    <property type="term" value="F:serine-type endopeptidase activity"/>
    <property type="evidence" value="ECO:0007669"/>
    <property type="project" value="InterPro"/>
</dbReference>
<dbReference type="InterPro" id="IPR001254">
    <property type="entry name" value="Trypsin_dom"/>
</dbReference>
<sequence>MKTIYLLLGICVATAFSLPSQERIVGGTITNINNYPFAASLQYTWDGVWFGHKCGGTILNSHAMLSAAHCWWNNVVEIKFRVRSGSTTKSNGGWWHNVAQLIGHPHYNPANHDNDIGVVRVASAFMIGAPNVRAGRIAGANHHVPDNRDVVALGWGNIHTEGPASENLRRVVLRTVNQARCSSDFFGGITANMLCANWYDGSRSTCFGDSGTGLLLDNVVVGVCSFIGWDGCGSTRWPAVFARVSRYEAWIRNHA</sequence>
<keyword evidence="6" id="KW-0732">Signal</keyword>
<evidence type="ECO:0000256" key="5">
    <source>
        <dbReference type="ARBA" id="ARBA00023157"/>
    </source>
</evidence>
<dbReference type="PROSITE" id="PS50240">
    <property type="entry name" value="TRYPSIN_DOM"/>
    <property type="match status" value="1"/>
</dbReference>
<dbReference type="Gene3D" id="2.40.10.10">
    <property type="entry name" value="Trypsin-like serine proteases"/>
    <property type="match status" value="1"/>
</dbReference>
<evidence type="ECO:0000259" key="7">
    <source>
        <dbReference type="PROSITE" id="PS50240"/>
    </source>
</evidence>
<dbReference type="PRINTS" id="PR00722">
    <property type="entry name" value="CHYMOTRYPSIN"/>
</dbReference>
<evidence type="ECO:0000256" key="1">
    <source>
        <dbReference type="ARBA" id="ARBA00007664"/>
    </source>
</evidence>
<feature type="chain" id="PRO_5047472686" evidence="6">
    <location>
        <begin position="18"/>
        <end position="255"/>
    </location>
</feature>
<feature type="domain" description="Peptidase S1" evidence="7">
    <location>
        <begin position="24"/>
        <end position="255"/>
    </location>
</feature>
<dbReference type="Proteomes" id="UP001652582">
    <property type="component" value="Chromosome 24"/>
</dbReference>
<dbReference type="InterPro" id="IPR043504">
    <property type="entry name" value="Peptidase_S1_PA_chymotrypsin"/>
</dbReference>
<name>A0A6J1NWI3_BICAN</name>
<evidence type="ECO:0000256" key="6">
    <source>
        <dbReference type="SAM" id="SignalP"/>
    </source>
</evidence>
<dbReference type="GeneID" id="112055269"/>
<reference evidence="9" key="1">
    <citation type="submission" date="2025-08" db="UniProtKB">
        <authorList>
            <consortium name="RefSeq"/>
        </authorList>
    </citation>
    <scope>IDENTIFICATION</scope>
</reference>
<dbReference type="CDD" id="cd00190">
    <property type="entry name" value="Tryp_SPc"/>
    <property type="match status" value="1"/>
</dbReference>
<dbReference type="GO" id="GO:0006508">
    <property type="term" value="P:proteolysis"/>
    <property type="evidence" value="ECO:0007669"/>
    <property type="project" value="UniProtKB-KW"/>
</dbReference>
<dbReference type="PANTHER" id="PTHR24276:SF91">
    <property type="entry name" value="AT26814P-RELATED"/>
    <property type="match status" value="1"/>
</dbReference>